<gene>
    <name evidence="7" type="ORF">AVDCRST_MAG20-230</name>
</gene>
<dbReference type="PANTHER" id="PTHR30482">
    <property type="entry name" value="HIGH-AFFINITY BRANCHED-CHAIN AMINO ACID TRANSPORT SYSTEM PERMEASE"/>
    <property type="match status" value="1"/>
</dbReference>
<evidence type="ECO:0000256" key="6">
    <source>
        <dbReference type="SAM" id="Phobius"/>
    </source>
</evidence>
<feature type="transmembrane region" description="Helical" evidence="6">
    <location>
        <begin position="292"/>
        <end position="325"/>
    </location>
</feature>
<dbReference type="AlphaFoldDB" id="A0A6J4H377"/>
<evidence type="ECO:0000256" key="3">
    <source>
        <dbReference type="ARBA" id="ARBA00022692"/>
    </source>
</evidence>
<keyword evidence="2" id="KW-1003">Cell membrane</keyword>
<dbReference type="InterPro" id="IPR043428">
    <property type="entry name" value="LivM-like"/>
</dbReference>
<feature type="transmembrane region" description="Helical" evidence="6">
    <location>
        <begin position="130"/>
        <end position="148"/>
    </location>
</feature>
<keyword evidence="5 6" id="KW-0472">Membrane</keyword>
<dbReference type="InterPro" id="IPR001851">
    <property type="entry name" value="ABC_transp_permease"/>
</dbReference>
<evidence type="ECO:0000256" key="1">
    <source>
        <dbReference type="ARBA" id="ARBA00004651"/>
    </source>
</evidence>
<feature type="transmembrane region" description="Helical" evidence="6">
    <location>
        <begin position="208"/>
        <end position="225"/>
    </location>
</feature>
<accession>A0A6J4H377</accession>
<evidence type="ECO:0000256" key="5">
    <source>
        <dbReference type="ARBA" id="ARBA00023136"/>
    </source>
</evidence>
<evidence type="ECO:0000256" key="4">
    <source>
        <dbReference type="ARBA" id="ARBA00022989"/>
    </source>
</evidence>
<dbReference type="Pfam" id="PF02653">
    <property type="entry name" value="BPD_transp_2"/>
    <property type="match status" value="1"/>
</dbReference>
<dbReference type="GO" id="GO:0015658">
    <property type="term" value="F:branched-chain amino acid transmembrane transporter activity"/>
    <property type="evidence" value="ECO:0007669"/>
    <property type="project" value="InterPro"/>
</dbReference>
<sequence length="412" mass="43389">MSGTLVEGSSAHRTYRIVTWALFVALAVLVPFWAVQTPSFSIGSSTFTFSLSNLSHGVSYMVAVLGLGLLIGYNGQISLGNSFFMGLGAYITASLVVDNEWPYLLTLLVVIPFTFLVGMLVGIPALRIRGLYLALVTLGLAAVFPALVRHDQVSERTGGANGKRISSDLDAPSWLPLESIAETLAKIPLVGEWAFGEGRLGGREEGAIWVYLLLAAIAGIAFWLTRNLIYSRPGRSIIAIRDNETGAAVSGVNLSVTKTLTFGMSAALGGVAGTMYAMAVQFVAPDVFGVNLAIFLVVGLVVGGVGTLSGAVVGGLVIVFVPLWASQVESVPGVPERFLRGPTGSFFLGVLLIVLTFVLPGGVVYGARRLRSRLVRVQPSRGTAVPDDVIDVQEAAAEGLLSRHDPSRVSGL</sequence>
<proteinExistence type="predicted"/>
<feature type="transmembrane region" description="Helical" evidence="6">
    <location>
        <begin position="79"/>
        <end position="97"/>
    </location>
</feature>
<feature type="transmembrane region" description="Helical" evidence="6">
    <location>
        <begin position="103"/>
        <end position="123"/>
    </location>
</feature>
<protein>
    <submittedName>
        <fullName evidence="7">Branched-chain amino acid transport system permease protein LivM</fullName>
    </submittedName>
</protein>
<dbReference type="PANTHER" id="PTHR30482:SF20">
    <property type="entry name" value="HIGH-AFFINITY BRANCHED-CHAIN AMINO ACID TRANSPORT SYSTEM PERMEASE PROTEIN LIVM"/>
    <property type="match status" value="1"/>
</dbReference>
<dbReference type="EMBL" id="CADCSY010000009">
    <property type="protein sequence ID" value="CAA9213113.1"/>
    <property type="molecule type" value="Genomic_DNA"/>
</dbReference>
<feature type="transmembrane region" description="Helical" evidence="6">
    <location>
        <begin position="17"/>
        <end position="34"/>
    </location>
</feature>
<evidence type="ECO:0000256" key="2">
    <source>
        <dbReference type="ARBA" id="ARBA00022475"/>
    </source>
</evidence>
<feature type="transmembrane region" description="Helical" evidence="6">
    <location>
        <begin position="54"/>
        <end position="72"/>
    </location>
</feature>
<comment type="subcellular location">
    <subcellularLocation>
        <location evidence="1">Cell membrane</location>
        <topology evidence="1">Multi-pass membrane protein</topology>
    </subcellularLocation>
</comment>
<evidence type="ECO:0000313" key="7">
    <source>
        <dbReference type="EMBL" id="CAA9213113.1"/>
    </source>
</evidence>
<organism evidence="7">
    <name type="scientific">uncultured Acidimicrobiales bacterium</name>
    <dbReference type="NCBI Taxonomy" id="310071"/>
    <lineage>
        <taxon>Bacteria</taxon>
        <taxon>Bacillati</taxon>
        <taxon>Actinomycetota</taxon>
        <taxon>Acidimicrobiia</taxon>
        <taxon>Acidimicrobiales</taxon>
        <taxon>environmental samples</taxon>
    </lineage>
</organism>
<dbReference type="CDD" id="cd06581">
    <property type="entry name" value="TM_PBP1_LivM_like"/>
    <property type="match status" value="1"/>
</dbReference>
<keyword evidence="4 6" id="KW-1133">Transmembrane helix</keyword>
<keyword evidence="3 6" id="KW-0812">Transmembrane</keyword>
<dbReference type="GO" id="GO:0005886">
    <property type="term" value="C:plasma membrane"/>
    <property type="evidence" value="ECO:0007669"/>
    <property type="project" value="UniProtKB-SubCell"/>
</dbReference>
<feature type="transmembrane region" description="Helical" evidence="6">
    <location>
        <begin position="345"/>
        <end position="367"/>
    </location>
</feature>
<reference evidence="7" key="1">
    <citation type="submission" date="2020-02" db="EMBL/GenBank/DDBJ databases">
        <authorList>
            <person name="Meier V. D."/>
        </authorList>
    </citation>
    <scope>NUCLEOTIDE SEQUENCE</scope>
    <source>
        <strain evidence="7">AVDCRST_MAG20</strain>
    </source>
</reference>
<name>A0A6J4H377_9ACTN</name>